<reference evidence="2 3" key="1">
    <citation type="journal article" date="2013" name="Int. J. Syst. Evol. Microbiol.">
        <title>Kordia antarctica sp. nov., isolated from Antarctic seawater.</title>
        <authorList>
            <person name="Baek K."/>
            <person name="Choi A."/>
            <person name="Kang I."/>
            <person name="Lee K."/>
            <person name="Cho J.C."/>
        </authorList>
    </citation>
    <scope>NUCLEOTIDE SEQUENCE [LARGE SCALE GENOMIC DNA]</scope>
    <source>
        <strain evidence="2 3">IMCC3317</strain>
    </source>
</reference>
<dbReference type="Pfam" id="PF05016">
    <property type="entry name" value="ParE_toxin"/>
    <property type="match status" value="1"/>
</dbReference>
<dbReference type="InterPro" id="IPR007712">
    <property type="entry name" value="RelE/ParE_toxin"/>
</dbReference>
<sequence length="105" mass="12226">MSTKKIRVVWSTKATTDLKDIFDWVKKQTTSVVLASNVVTDIVNSSKNIIFTEQYQVEELLGEPFRRIIVRHYKIIYKVESNTEIRILAIFDTHKNPNTIDIKIS</sequence>
<evidence type="ECO:0008006" key="4">
    <source>
        <dbReference type="Google" id="ProtNLM"/>
    </source>
</evidence>
<evidence type="ECO:0000313" key="3">
    <source>
        <dbReference type="Proteomes" id="UP000464657"/>
    </source>
</evidence>
<dbReference type="OrthoDB" id="981785at2"/>
<dbReference type="AlphaFoldDB" id="A0A7L4ZHX9"/>
<dbReference type="KEGG" id="kan:IMCC3317_14840"/>
<accession>A0A7L4ZHX9</accession>
<name>A0A7L4ZHX9_9FLAO</name>
<dbReference type="EMBL" id="CP019288">
    <property type="protein sequence ID" value="QHI36130.1"/>
    <property type="molecule type" value="Genomic_DNA"/>
</dbReference>
<dbReference type="RefSeq" id="WP_160128857.1">
    <property type="nucleotide sequence ID" value="NZ_CP019288.1"/>
</dbReference>
<keyword evidence="1" id="KW-1277">Toxin-antitoxin system</keyword>
<gene>
    <name evidence="2" type="ORF">IMCC3317_14840</name>
</gene>
<protein>
    <recommendedName>
        <fullName evidence="4">Type II toxin-antitoxin system RelE/ParE family toxin</fullName>
    </recommendedName>
</protein>
<evidence type="ECO:0000256" key="1">
    <source>
        <dbReference type="ARBA" id="ARBA00022649"/>
    </source>
</evidence>
<dbReference type="Gene3D" id="3.30.2310.20">
    <property type="entry name" value="RelE-like"/>
    <property type="match status" value="1"/>
</dbReference>
<organism evidence="2 3">
    <name type="scientific">Kordia antarctica</name>
    <dbReference type="NCBI Taxonomy" id="1218801"/>
    <lineage>
        <taxon>Bacteria</taxon>
        <taxon>Pseudomonadati</taxon>
        <taxon>Bacteroidota</taxon>
        <taxon>Flavobacteriia</taxon>
        <taxon>Flavobacteriales</taxon>
        <taxon>Flavobacteriaceae</taxon>
        <taxon>Kordia</taxon>
    </lineage>
</organism>
<dbReference type="Proteomes" id="UP000464657">
    <property type="component" value="Chromosome"/>
</dbReference>
<evidence type="ECO:0000313" key="2">
    <source>
        <dbReference type="EMBL" id="QHI36130.1"/>
    </source>
</evidence>
<keyword evidence="3" id="KW-1185">Reference proteome</keyword>
<dbReference type="InterPro" id="IPR035093">
    <property type="entry name" value="RelE/ParE_toxin_dom_sf"/>
</dbReference>
<proteinExistence type="predicted"/>